<dbReference type="Gene3D" id="3.20.20.140">
    <property type="entry name" value="Metal-dependent hydrolases"/>
    <property type="match status" value="1"/>
</dbReference>
<evidence type="ECO:0000313" key="2">
    <source>
        <dbReference type="Proteomes" id="UP000190166"/>
    </source>
</evidence>
<protein>
    <submittedName>
        <fullName evidence="1">Membrane dipeptidase (Peptidase family M19)</fullName>
    </submittedName>
</protein>
<dbReference type="SUPFAM" id="SSF51556">
    <property type="entry name" value="Metallo-dependent hydrolases"/>
    <property type="match status" value="1"/>
</dbReference>
<proteinExistence type="predicted"/>
<gene>
    <name evidence="1" type="ORF">SAMN05660461_2446</name>
</gene>
<organism evidence="1 2">
    <name type="scientific">Chitinophaga ginsengisegetis</name>
    <dbReference type="NCBI Taxonomy" id="393003"/>
    <lineage>
        <taxon>Bacteria</taxon>
        <taxon>Pseudomonadati</taxon>
        <taxon>Bacteroidota</taxon>
        <taxon>Chitinophagia</taxon>
        <taxon>Chitinophagales</taxon>
        <taxon>Chitinophagaceae</taxon>
        <taxon>Chitinophaga</taxon>
    </lineage>
</organism>
<dbReference type="AlphaFoldDB" id="A0A1T5NPR5"/>
<dbReference type="Proteomes" id="UP000190166">
    <property type="component" value="Unassembled WGS sequence"/>
</dbReference>
<dbReference type="RefSeq" id="WP_079469623.1">
    <property type="nucleotide sequence ID" value="NZ_FUZZ01000001.1"/>
</dbReference>
<sequence>MTNKIFDFHFHLLFKHYLSNGTPINEQVKTTGVASLLNDLFGGPFNSQSSPDQVKDSQLYLGVASIISLEHAFARRILHILGIDFSHILPLNKEIVNKTRDGKTSYYAEFQQQVKMYLDSKATLEQAPYHIKYTGRKDWEGKSVQQITETLKNDNTQRYLIFSIEGGHNLSDVPIRGTALSRTPELNLKDIQDNSELDFISINLCHLSYIPEQPLGGFAQGLNKQAQIAFSSEDFMPKAGLGLTQLGKKVIRQALLHEKRPVLIDLKHMSVYTRFHYYRYRESLINEAPAVNRLPIITSHTGFTFTSLNNYLAKKQFRSTTGQQDGVFVSIVESENRKIGKTNDSINSGLYGNPWTINLFDEEIIEIMGSRGMIGISLDQRILGAEKMVDSNRPEYFDPEYIAREEWEKLFRDGQLPGAEKLFDFLSIPSRAERHLMLLCLHIIYAVRIGNAGIGWEPGTSPWDHICIGSDFDGLINPINRIDNVLKLSDLAAGLKKYLPVADKYLNTGDGNDTRSLRYNTTDGSLDMNYLDEVIGKFMYINGLNFTARYLSNWEE</sequence>
<accession>A0A1T5NPR5</accession>
<name>A0A1T5NPR5_9BACT</name>
<keyword evidence="2" id="KW-1185">Reference proteome</keyword>
<dbReference type="STRING" id="393003.SAMN05660461_2446"/>
<dbReference type="InterPro" id="IPR032466">
    <property type="entry name" value="Metal_Hydrolase"/>
</dbReference>
<dbReference type="EMBL" id="FUZZ01000001">
    <property type="protein sequence ID" value="SKD02203.1"/>
    <property type="molecule type" value="Genomic_DNA"/>
</dbReference>
<evidence type="ECO:0000313" key="1">
    <source>
        <dbReference type="EMBL" id="SKD02203.1"/>
    </source>
</evidence>
<reference evidence="1 2" key="1">
    <citation type="submission" date="2017-02" db="EMBL/GenBank/DDBJ databases">
        <authorList>
            <person name="Peterson S.W."/>
        </authorList>
    </citation>
    <scope>NUCLEOTIDE SEQUENCE [LARGE SCALE GENOMIC DNA]</scope>
    <source>
        <strain evidence="1 2">DSM 18108</strain>
    </source>
</reference>